<feature type="region of interest" description="Disordered" evidence="1">
    <location>
        <begin position="906"/>
        <end position="958"/>
    </location>
</feature>
<dbReference type="AlphaFoldDB" id="A0A316YYW8"/>
<feature type="compositionally biased region" description="Low complexity" evidence="1">
    <location>
        <begin position="40"/>
        <end position="59"/>
    </location>
</feature>
<accession>A0A316YYW8</accession>
<feature type="region of interest" description="Disordered" evidence="1">
    <location>
        <begin position="78"/>
        <end position="207"/>
    </location>
</feature>
<feature type="region of interest" description="Disordered" evidence="1">
    <location>
        <begin position="689"/>
        <end position="711"/>
    </location>
</feature>
<feature type="region of interest" description="Disordered" evidence="1">
    <location>
        <begin position="230"/>
        <end position="252"/>
    </location>
</feature>
<feature type="compositionally biased region" description="Polar residues" evidence="1">
    <location>
        <begin position="78"/>
        <end position="97"/>
    </location>
</feature>
<proteinExistence type="predicted"/>
<protein>
    <submittedName>
        <fullName evidence="2">Uncharacterized protein</fullName>
    </submittedName>
</protein>
<feature type="region of interest" description="Disordered" evidence="1">
    <location>
        <begin position="530"/>
        <end position="550"/>
    </location>
</feature>
<keyword evidence="3" id="KW-1185">Reference proteome</keyword>
<feature type="compositionally biased region" description="Basic and acidic residues" evidence="1">
    <location>
        <begin position="540"/>
        <end position="550"/>
    </location>
</feature>
<feature type="compositionally biased region" description="Polar residues" evidence="1">
    <location>
        <begin position="120"/>
        <end position="136"/>
    </location>
</feature>
<feature type="region of interest" description="Disordered" evidence="1">
    <location>
        <begin position="271"/>
        <end position="299"/>
    </location>
</feature>
<feature type="compositionally biased region" description="Basic and acidic residues" evidence="1">
    <location>
        <begin position="853"/>
        <end position="865"/>
    </location>
</feature>
<name>A0A316YYW8_9BASI</name>
<feature type="compositionally biased region" description="Polar residues" evidence="1">
    <location>
        <begin position="913"/>
        <end position="930"/>
    </location>
</feature>
<organism evidence="2 3">
    <name type="scientific">Acaromyces ingoldii</name>
    <dbReference type="NCBI Taxonomy" id="215250"/>
    <lineage>
        <taxon>Eukaryota</taxon>
        <taxon>Fungi</taxon>
        <taxon>Dikarya</taxon>
        <taxon>Basidiomycota</taxon>
        <taxon>Ustilaginomycotina</taxon>
        <taxon>Exobasidiomycetes</taxon>
        <taxon>Exobasidiales</taxon>
        <taxon>Cryptobasidiaceae</taxon>
        <taxon>Acaromyces</taxon>
    </lineage>
</organism>
<feature type="compositionally biased region" description="Basic and acidic residues" evidence="1">
    <location>
        <begin position="172"/>
        <end position="188"/>
    </location>
</feature>
<dbReference type="InParanoid" id="A0A316YYW8"/>
<dbReference type="Proteomes" id="UP000245768">
    <property type="component" value="Unassembled WGS sequence"/>
</dbReference>
<evidence type="ECO:0000313" key="3">
    <source>
        <dbReference type="Proteomes" id="UP000245768"/>
    </source>
</evidence>
<feature type="compositionally biased region" description="Basic and acidic residues" evidence="1">
    <location>
        <begin position="99"/>
        <end position="111"/>
    </location>
</feature>
<reference evidence="2 3" key="1">
    <citation type="journal article" date="2018" name="Mol. Biol. Evol.">
        <title>Broad Genomic Sampling Reveals a Smut Pathogenic Ancestry of the Fungal Clade Ustilaginomycotina.</title>
        <authorList>
            <person name="Kijpornyongpan T."/>
            <person name="Mondo S.J."/>
            <person name="Barry K."/>
            <person name="Sandor L."/>
            <person name="Lee J."/>
            <person name="Lipzen A."/>
            <person name="Pangilinan J."/>
            <person name="LaButti K."/>
            <person name="Hainaut M."/>
            <person name="Henrissat B."/>
            <person name="Grigoriev I.V."/>
            <person name="Spatafora J.W."/>
            <person name="Aime M.C."/>
        </authorList>
    </citation>
    <scope>NUCLEOTIDE SEQUENCE [LARGE SCALE GENOMIC DNA]</scope>
    <source>
        <strain evidence="2 3">MCA 4198</strain>
    </source>
</reference>
<sequence length="958" mass="104704">MSSRGGQHQVFDPFFAEVDTEAQSAEGFPYGQSRMVHAGQQPLLAQQQQQQQQQQPRPLHSVPPLPVDAWVAWDSNNGSTITGSYQYGDQEQLQNRKQTIRDEQLFAREPAESPTHAHYPSTNTSPIHLAFSTKQDGPSKGGIGSGHSWQNSPQRQHHQQEGQQQQGQLNDNKNKAYNHEGNDDRSVCSEDADGSSYAGTPPLEPQCDSKLIIVSDKKWSLTAAAAVTAPVAEDAHQEETEHHSLTDIDDKQDIDPLTQLALVATSGAMRPTLISSKGRAPARDSSSKKKKKRKMEKTVARIAPSNEPPMSSFVPQISATELLKDQDSEEDVEARSIRAELERKADLDFEQDMFERGQRERNRQPCIIEGVNEVMTPSKTPFGHLQATPNHMRMIYKGLVKEDPEGDKFVAEANSTSHGDSAYAIQEDNTSCCSNRESTAQNFLASQVQQRSAVDSRDTAKSTSGLEEANVPHQSSSQECFSFLTFDDTPNRINSGRCSDIKVFESLDRSPPSSPLISEEDVPEDVPEMALTPQTTSSGAEEKGCASRDEVEYGTRTAEREVCGTAEVDTRSEIATEEMLTTPPNFSQDTSSTAFSMQPRQFCDIATQTDPCACNGLVAGRIYSKENFEAQKGLASHLAPKHDGLSVASPYVCVPSDRASSEPIHTLSNVVPLDLTDVLSALPELVERRGPPMMHPPAAGSPEPAAQLLPSSSSSETDAMVVDAGLKVAELRFQLSATPPPTGSYSDGHCESMLPSPSLEKDFDTLLPKIEAVINPSSTGTAQAIMAPTNKEVARVMKRSVSGANKFHKVLAEMPEEDREVACMAMLADARDTSISLRRRESRQAEKLQQNGDESKNDAAVDNNKRSQTNSMPKSSQKCSKRAKVKDEEDDVVAETDGMSAKVAIGSAKMVSITDTNALSTAKDPTSMTKQTREGPVPTRRKRLTNLPPFQRNLRSRK</sequence>
<evidence type="ECO:0000256" key="1">
    <source>
        <dbReference type="SAM" id="MobiDB-lite"/>
    </source>
</evidence>
<feature type="compositionally biased region" description="Basic and acidic residues" evidence="1">
    <location>
        <begin position="233"/>
        <end position="252"/>
    </location>
</feature>
<gene>
    <name evidence="2" type="ORF">FA10DRAFT_299670</name>
</gene>
<feature type="region of interest" description="Disordered" evidence="1">
    <location>
        <begin position="837"/>
        <end position="893"/>
    </location>
</feature>
<feature type="compositionally biased region" description="Low complexity" evidence="1">
    <location>
        <begin position="701"/>
        <end position="711"/>
    </location>
</feature>
<evidence type="ECO:0000313" key="2">
    <source>
        <dbReference type="EMBL" id="PWN94391.1"/>
    </source>
</evidence>
<dbReference type="GeneID" id="37046664"/>
<feature type="region of interest" description="Disordered" evidence="1">
    <location>
        <begin position="22"/>
        <end position="66"/>
    </location>
</feature>
<dbReference type="EMBL" id="KZ819634">
    <property type="protein sequence ID" value="PWN94391.1"/>
    <property type="molecule type" value="Genomic_DNA"/>
</dbReference>
<dbReference type="RefSeq" id="XP_025381589.1">
    <property type="nucleotide sequence ID" value="XM_025524748.1"/>
</dbReference>
<feature type="region of interest" description="Disordered" evidence="1">
    <location>
        <begin position="451"/>
        <end position="474"/>
    </location>
</feature>
<feature type="compositionally biased region" description="Polar residues" evidence="1">
    <location>
        <begin position="866"/>
        <end position="878"/>
    </location>
</feature>